<keyword evidence="1" id="KW-1133">Transmembrane helix</keyword>
<evidence type="ECO:0000256" key="1">
    <source>
        <dbReference type="SAM" id="Phobius"/>
    </source>
</evidence>
<sequence length="154" mass="16984">MLETSLYFLHLAGLAIWIGSMVVSVWLLVKIGRMEDRSNGKSLLQMMISLVKWLMNGAALVVLASGGGLIQSLGYHEIEKPLWITLMERGGGMIILLFLIIMTWMCNRAHKRLKGADGAQGNQFSKLVTRFSVTLSSFAVLALAVVYIVSLRVS</sequence>
<gene>
    <name evidence="2" type="ORF">ACFSOY_03190</name>
</gene>
<organism evidence="2 3">
    <name type="scientific">Tumebacillus lipolyticus</name>
    <dbReference type="NCBI Taxonomy" id="1280370"/>
    <lineage>
        <taxon>Bacteria</taxon>
        <taxon>Bacillati</taxon>
        <taxon>Bacillota</taxon>
        <taxon>Bacilli</taxon>
        <taxon>Bacillales</taxon>
        <taxon>Alicyclobacillaceae</taxon>
        <taxon>Tumebacillus</taxon>
    </lineage>
</organism>
<comment type="caution">
    <text evidence="2">The sequence shown here is derived from an EMBL/GenBank/DDBJ whole genome shotgun (WGS) entry which is preliminary data.</text>
</comment>
<protein>
    <recommendedName>
        <fullName evidence="4">Copper resistance protein D domain-containing protein</fullName>
    </recommendedName>
</protein>
<dbReference type="Proteomes" id="UP001597343">
    <property type="component" value="Unassembled WGS sequence"/>
</dbReference>
<dbReference type="RefSeq" id="WP_386044076.1">
    <property type="nucleotide sequence ID" value="NZ_JBHUIO010000002.1"/>
</dbReference>
<feature type="transmembrane region" description="Helical" evidence="1">
    <location>
        <begin position="6"/>
        <end position="29"/>
    </location>
</feature>
<accession>A0ABW4ZTQ0</accession>
<keyword evidence="1" id="KW-0812">Transmembrane</keyword>
<feature type="transmembrane region" description="Helical" evidence="1">
    <location>
        <begin position="90"/>
        <end position="106"/>
    </location>
</feature>
<dbReference type="EMBL" id="JBHUIO010000002">
    <property type="protein sequence ID" value="MFD2169024.1"/>
    <property type="molecule type" value="Genomic_DNA"/>
</dbReference>
<name>A0ABW4ZTQ0_9BACL</name>
<feature type="transmembrane region" description="Helical" evidence="1">
    <location>
        <begin position="127"/>
        <end position="149"/>
    </location>
</feature>
<evidence type="ECO:0000313" key="3">
    <source>
        <dbReference type="Proteomes" id="UP001597343"/>
    </source>
</evidence>
<reference evidence="3" key="1">
    <citation type="journal article" date="2019" name="Int. J. Syst. Evol. Microbiol.">
        <title>The Global Catalogue of Microorganisms (GCM) 10K type strain sequencing project: providing services to taxonomists for standard genome sequencing and annotation.</title>
        <authorList>
            <consortium name="The Broad Institute Genomics Platform"/>
            <consortium name="The Broad Institute Genome Sequencing Center for Infectious Disease"/>
            <person name="Wu L."/>
            <person name="Ma J."/>
        </authorList>
    </citation>
    <scope>NUCLEOTIDE SEQUENCE [LARGE SCALE GENOMIC DNA]</scope>
    <source>
        <strain evidence="3">CGMCC 1.13574</strain>
    </source>
</reference>
<keyword evidence="3" id="KW-1185">Reference proteome</keyword>
<feature type="transmembrane region" description="Helical" evidence="1">
    <location>
        <begin position="50"/>
        <end position="70"/>
    </location>
</feature>
<evidence type="ECO:0008006" key="4">
    <source>
        <dbReference type="Google" id="ProtNLM"/>
    </source>
</evidence>
<keyword evidence="1" id="KW-0472">Membrane</keyword>
<proteinExistence type="predicted"/>
<evidence type="ECO:0000313" key="2">
    <source>
        <dbReference type="EMBL" id="MFD2169024.1"/>
    </source>
</evidence>